<keyword evidence="3 6" id="KW-0812">Transmembrane</keyword>
<comment type="similarity">
    <text evidence="2">Belongs to the TspO/BZRP family.</text>
</comment>
<evidence type="ECO:0000313" key="8">
    <source>
        <dbReference type="Proteomes" id="UP001396334"/>
    </source>
</evidence>
<comment type="subcellular location">
    <subcellularLocation>
        <location evidence="1">Membrane</location>
        <topology evidence="1">Multi-pass membrane protein</topology>
    </subcellularLocation>
</comment>
<feature type="transmembrane region" description="Helical" evidence="6">
    <location>
        <begin position="160"/>
        <end position="184"/>
    </location>
</feature>
<evidence type="ECO:0000313" key="7">
    <source>
        <dbReference type="EMBL" id="KAK9020039.1"/>
    </source>
</evidence>
<name>A0ABR2S4C2_9ROSI</name>
<gene>
    <name evidence="7" type="ORF">V6N11_054537</name>
</gene>
<evidence type="ECO:0000256" key="3">
    <source>
        <dbReference type="ARBA" id="ARBA00022692"/>
    </source>
</evidence>
<keyword evidence="8" id="KW-1185">Reference proteome</keyword>
<proteinExistence type="inferred from homology"/>
<dbReference type="CDD" id="cd15904">
    <property type="entry name" value="TSPO_MBR"/>
    <property type="match status" value="1"/>
</dbReference>
<organism evidence="7 8">
    <name type="scientific">Hibiscus sabdariffa</name>
    <name type="common">roselle</name>
    <dbReference type="NCBI Taxonomy" id="183260"/>
    <lineage>
        <taxon>Eukaryota</taxon>
        <taxon>Viridiplantae</taxon>
        <taxon>Streptophyta</taxon>
        <taxon>Embryophyta</taxon>
        <taxon>Tracheophyta</taxon>
        <taxon>Spermatophyta</taxon>
        <taxon>Magnoliopsida</taxon>
        <taxon>eudicotyledons</taxon>
        <taxon>Gunneridae</taxon>
        <taxon>Pentapetalae</taxon>
        <taxon>rosids</taxon>
        <taxon>malvids</taxon>
        <taxon>Malvales</taxon>
        <taxon>Malvaceae</taxon>
        <taxon>Malvoideae</taxon>
        <taxon>Hibiscus</taxon>
    </lineage>
</organism>
<keyword evidence="5 6" id="KW-0472">Membrane</keyword>
<dbReference type="InterPro" id="IPR004307">
    <property type="entry name" value="TspO_MBR"/>
</dbReference>
<evidence type="ECO:0000256" key="4">
    <source>
        <dbReference type="ARBA" id="ARBA00022989"/>
    </source>
</evidence>
<dbReference type="Proteomes" id="UP001396334">
    <property type="component" value="Unassembled WGS sequence"/>
</dbReference>
<evidence type="ECO:0008006" key="9">
    <source>
        <dbReference type="Google" id="ProtNLM"/>
    </source>
</evidence>
<reference evidence="7 8" key="1">
    <citation type="journal article" date="2024" name="G3 (Bethesda)">
        <title>Genome assembly of Hibiscus sabdariffa L. provides insights into metabolisms of medicinal natural products.</title>
        <authorList>
            <person name="Kim T."/>
        </authorList>
    </citation>
    <scope>NUCLEOTIDE SEQUENCE [LARGE SCALE GENOMIC DNA]</scope>
    <source>
        <strain evidence="7">TK-2024</strain>
        <tissue evidence="7">Old leaves</tissue>
    </source>
</reference>
<dbReference type="PANTHER" id="PTHR10057:SF6">
    <property type="entry name" value="TRANSLOCATOR PROTEIN HOMOLOG"/>
    <property type="match status" value="1"/>
</dbReference>
<dbReference type="InterPro" id="IPR038330">
    <property type="entry name" value="TspO/MBR-related_sf"/>
</dbReference>
<feature type="transmembrane region" description="Helical" evidence="6">
    <location>
        <begin position="135"/>
        <end position="154"/>
    </location>
</feature>
<evidence type="ECO:0000256" key="1">
    <source>
        <dbReference type="ARBA" id="ARBA00004141"/>
    </source>
</evidence>
<comment type="caution">
    <text evidence="7">The sequence shown here is derived from an EMBL/GenBank/DDBJ whole genome shotgun (WGS) entry which is preliminary data.</text>
</comment>
<evidence type="ECO:0000256" key="2">
    <source>
        <dbReference type="ARBA" id="ARBA00007524"/>
    </source>
</evidence>
<dbReference type="PANTHER" id="PTHR10057">
    <property type="entry name" value="PERIPHERAL-TYPE BENZODIAZEPINE RECEPTOR"/>
    <property type="match status" value="1"/>
</dbReference>
<accession>A0ABR2S4C2</accession>
<dbReference type="Pfam" id="PF03073">
    <property type="entry name" value="TspO_MBR"/>
    <property type="match status" value="1"/>
</dbReference>
<evidence type="ECO:0000256" key="6">
    <source>
        <dbReference type="SAM" id="Phobius"/>
    </source>
</evidence>
<keyword evidence="4 6" id="KW-1133">Transmembrane helix</keyword>
<dbReference type="EMBL" id="JBBPBN010000017">
    <property type="protein sequence ID" value="KAK9020039.1"/>
    <property type="molecule type" value="Genomic_DNA"/>
</dbReference>
<protein>
    <recommendedName>
        <fullName evidence="9">Translocator protein homolog</fullName>
    </recommendedName>
</protein>
<dbReference type="Gene3D" id="1.20.1260.100">
    <property type="entry name" value="TspO/MBR protein"/>
    <property type="match status" value="1"/>
</dbReference>
<feature type="transmembrane region" description="Helical" evidence="6">
    <location>
        <begin position="35"/>
        <end position="55"/>
    </location>
</feature>
<sequence length="185" mass="21022">MTMSSETLQIKTQIQHGYRPSRVKQEDKEVQTMKALWSLTVAIAVPLSLTLFIIFEFGSAKWHRATMAKPTWFPPLLLINLASIWSSFSMSLAAWLVWVDHGFHMNSDALPLYISQVSLSIVWHPLHLVIVSVRIGFVVCLLHFGTLFACYHSFRKFNKFAAHLVIPPLVCSAFLTIVSCKLIIH</sequence>
<feature type="transmembrane region" description="Helical" evidence="6">
    <location>
        <begin position="76"/>
        <end position="98"/>
    </location>
</feature>
<evidence type="ECO:0000256" key="5">
    <source>
        <dbReference type="ARBA" id="ARBA00023136"/>
    </source>
</evidence>